<dbReference type="Gene3D" id="3.40.50.1820">
    <property type="entry name" value="alpha/beta hydrolase"/>
    <property type="match status" value="1"/>
</dbReference>
<dbReference type="GO" id="GO:0016740">
    <property type="term" value="F:transferase activity"/>
    <property type="evidence" value="ECO:0007669"/>
    <property type="project" value="UniProtKB-KW"/>
</dbReference>
<evidence type="ECO:0000259" key="1">
    <source>
        <dbReference type="Pfam" id="PF00561"/>
    </source>
</evidence>
<dbReference type="OrthoDB" id="408373at2759"/>
<dbReference type="PANTHER" id="PTHR43433">
    <property type="entry name" value="HYDROLASE, ALPHA/BETA FOLD FAMILY PROTEIN"/>
    <property type="match status" value="1"/>
</dbReference>
<dbReference type="InterPro" id="IPR050471">
    <property type="entry name" value="AB_hydrolase"/>
</dbReference>
<dbReference type="InterPro" id="IPR029058">
    <property type="entry name" value="AB_hydrolase_fold"/>
</dbReference>
<reference evidence="2" key="1">
    <citation type="journal article" date="2020" name="Stud. Mycol.">
        <title>101 Dothideomycetes genomes: a test case for predicting lifestyles and emergence of pathogens.</title>
        <authorList>
            <person name="Haridas S."/>
            <person name="Albert R."/>
            <person name="Binder M."/>
            <person name="Bloem J."/>
            <person name="Labutti K."/>
            <person name="Salamov A."/>
            <person name="Andreopoulos B."/>
            <person name="Baker S."/>
            <person name="Barry K."/>
            <person name="Bills G."/>
            <person name="Bluhm B."/>
            <person name="Cannon C."/>
            <person name="Castanera R."/>
            <person name="Culley D."/>
            <person name="Daum C."/>
            <person name="Ezra D."/>
            <person name="Gonzalez J."/>
            <person name="Henrissat B."/>
            <person name="Kuo A."/>
            <person name="Liang C."/>
            <person name="Lipzen A."/>
            <person name="Lutzoni F."/>
            <person name="Magnuson J."/>
            <person name="Mondo S."/>
            <person name="Nolan M."/>
            <person name="Ohm R."/>
            <person name="Pangilinan J."/>
            <person name="Park H.-J."/>
            <person name="Ramirez L."/>
            <person name="Alfaro M."/>
            <person name="Sun H."/>
            <person name="Tritt A."/>
            <person name="Yoshinaga Y."/>
            <person name="Zwiers L.-H."/>
            <person name="Turgeon B."/>
            <person name="Goodwin S."/>
            <person name="Spatafora J."/>
            <person name="Crous P."/>
            <person name="Grigoriev I."/>
        </authorList>
    </citation>
    <scope>NUCLEOTIDE SEQUENCE</scope>
    <source>
        <strain evidence="2">CBS 109.77</strain>
    </source>
</reference>
<proteinExistence type="predicted"/>
<gene>
    <name evidence="2" type="ORF">K505DRAFT_209214</name>
</gene>
<accession>A0A6A6WXV4</accession>
<dbReference type="Pfam" id="PF00561">
    <property type="entry name" value="Abhydrolase_1"/>
    <property type="match status" value="1"/>
</dbReference>
<feature type="domain" description="AB hydrolase-1" evidence="1">
    <location>
        <begin position="17"/>
        <end position="164"/>
    </location>
</feature>
<dbReference type="PANTHER" id="PTHR43433:SF5">
    <property type="entry name" value="AB HYDROLASE-1 DOMAIN-CONTAINING PROTEIN"/>
    <property type="match status" value="1"/>
</dbReference>
<dbReference type="EMBL" id="MU002206">
    <property type="protein sequence ID" value="KAF2788557.1"/>
    <property type="molecule type" value="Genomic_DNA"/>
</dbReference>
<dbReference type="AlphaFoldDB" id="A0A6A6WXV4"/>
<sequence>LPVPGASLYYETYGTGPLLLFISGGNGNADIWRPIASVLQANFTVAIYDRRGYSRSYLSATQPQDYANRLAVDVEDARLLIDHLSKGPATVLGTSSGAIVALELLLRHPTHLRTLIPHEPPAIMILPDKDNLTAVQHNIYDTYRKSGIPPAMIKFAAAYKALDTLGPFLSSMDAKNGPFVNGNTLIWLERELLPYPLHDFNLTAMGQHKELLLLANGEGSDPTALQRRANDKLAETFGLEVVLFPGAHTGYQTDPLAFATTLVTALVKK</sequence>
<dbReference type="InterPro" id="IPR000073">
    <property type="entry name" value="AB_hydrolase_1"/>
</dbReference>
<dbReference type="GO" id="GO:0004806">
    <property type="term" value="F:triacylglycerol lipase activity"/>
    <property type="evidence" value="ECO:0007669"/>
    <property type="project" value="TreeGrafter"/>
</dbReference>
<protein>
    <submittedName>
        <fullName evidence="2">Acetyltransferase/esterase</fullName>
    </submittedName>
</protein>
<keyword evidence="3" id="KW-1185">Reference proteome</keyword>
<dbReference type="GO" id="GO:0046503">
    <property type="term" value="P:glycerolipid catabolic process"/>
    <property type="evidence" value="ECO:0007669"/>
    <property type="project" value="TreeGrafter"/>
</dbReference>
<feature type="non-terminal residue" evidence="2">
    <location>
        <position position="1"/>
    </location>
</feature>
<feature type="non-terminal residue" evidence="2">
    <location>
        <position position="269"/>
    </location>
</feature>
<organism evidence="2 3">
    <name type="scientific">Melanomma pulvis-pyrius CBS 109.77</name>
    <dbReference type="NCBI Taxonomy" id="1314802"/>
    <lineage>
        <taxon>Eukaryota</taxon>
        <taxon>Fungi</taxon>
        <taxon>Dikarya</taxon>
        <taxon>Ascomycota</taxon>
        <taxon>Pezizomycotina</taxon>
        <taxon>Dothideomycetes</taxon>
        <taxon>Pleosporomycetidae</taxon>
        <taxon>Pleosporales</taxon>
        <taxon>Melanommataceae</taxon>
        <taxon>Melanomma</taxon>
    </lineage>
</organism>
<keyword evidence="2" id="KW-0808">Transferase</keyword>
<dbReference type="Proteomes" id="UP000799757">
    <property type="component" value="Unassembled WGS sequence"/>
</dbReference>
<name>A0A6A6WXV4_9PLEO</name>
<evidence type="ECO:0000313" key="3">
    <source>
        <dbReference type="Proteomes" id="UP000799757"/>
    </source>
</evidence>
<evidence type="ECO:0000313" key="2">
    <source>
        <dbReference type="EMBL" id="KAF2788557.1"/>
    </source>
</evidence>
<dbReference type="SUPFAM" id="SSF53474">
    <property type="entry name" value="alpha/beta-Hydrolases"/>
    <property type="match status" value="1"/>
</dbReference>